<gene>
    <name evidence="1" type="ORF">RMCB_3473</name>
</gene>
<name>A0A100W0J4_9MYCO</name>
<dbReference type="Proteomes" id="UP000069620">
    <property type="component" value="Unassembled WGS sequence"/>
</dbReference>
<keyword evidence="2" id="KW-1185">Reference proteome</keyword>
<evidence type="ECO:0000313" key="2">
    <source>
        <dbReference type="Proteomes" id="UP000069620"/>
    </source>
</evidence>
<organism evidence="1 2">
    <name type="scientific">Mycolicibacterium brisbanense</name>
    <dbReference type="NCBI Taxonomy" id="146020"/>
    <lineage>
        <taxon>Bacteria</taxon>
        <taxon>Bacillati</taxon>
        <taxon>Actinomycetota</taxon>
        <taxon>Actinomycetes</taxon>
        <taxon>Mycobacteriales</taxon>
        <taxon>Mycobacteriaceae</taxon>
        <taxon>Mycolicibacterium</taxon>
    </lineage>
</organism>
<evidence type="ECO:0000313" key="1">
    <source>
        <dbReference type="EMBL" id="GAS89377.1"/>
    </source>
</evidence>
<dbReference type="AlphaFoldDB" id="A0A100W0J4"/>
<accession>A0A100W0J4</accession>
<dbReference type="RefSeq" id="WP_131805547.1">
    <property type="nucleotide sequence ID" value="NZ_BCSX01000028.1"/>
</dbReference>
<reference evidence="2" key="2">
    <citation type="submission" date="2016-02" db="EMBL/GenBank/DDBJ databases">
        <title>Draft genome sequence of five rapidly growing Mycobacterium species.</title>
        <authorList>
            <person name="Katahira K."/>
            <person name="Gotou Y."/>
            <person name="Iida K."/>
            <person name="Ogura Y."/>
            <person name="Hayashi T."/>
        </authorList>
    </citation>
    <scope>NUCLEOTIDE SEQUENCE [LARGE SCALE GENOMIC DNA]</scope>
    <source>
        <strain evidence="2">JCM15654</strain>
    </source>
</reference>
<reference evidence="2" key="1">
    <citation type="journal article" date="2016" name="Genome Announc.">
        <title>Draft Genome Sequences of Five Rapidly Growing Mycobacterium Species, M. thermoresistibile, M. fortuitum subsp. acetamidolyticum, M. canariasense, M. brisbanense, and M. novocastrense.</title>
        <authorList>
            <person name="Katahira K."/>
            <person name="Ogura Y."/>
            <person name="Gotoh Y."/>
            <person name="Hayashi T."/>
        </authorList>
    </citation>
    <scope>NUCLEOTIDE SEQUENCE [LARGE SCALE GENOMIC DNA]</scope>
    <source>
        <strain evidence="2">JCM15654</strain>
    </source>
</reference>
<comment type="caution">
    <text evidence="1">The sequence shown here is derived from an EMBL/GenBank/DDBJ whole genome shotgun (WGS) entry which is preliminary data.</text>
</comment>
<dbReference type="STRING" id="146020.RMCB_3473"/>
<dbReference type="EMBL" id="BCSX01000028">
    <property type="protein sequence ID" value="GAS89377.1"/>
    <property type="molecule type" value="Genomic_DNA"/>
</dbReference>
<protein>
    <submittedName>
        <fullName evidence="1">Ferredoxin-sulfite/nitrite reductase</fullName>
    </submittedName>
</protein>
<proteinExistence type="predicted"/>
<sequence>MGYVPTAADLRYETPAPPLDLNIETEWSCKSDGPGVPCLHSLVIRGRSDGSTTTLDDLHAELSSITAQLAEQNPDYCNDYLWFELKVTTAGEIESVG</sequence>